<dbReference type="EMBL" id="BAABJX010000047">
    <property type="protein sequence ID" value="GAA4843362.1"/>
    <property type="molecule type" value="Genomic_DNA"/>
</dbReference>
<accession>A0ABP9DJ75</accession>
<proteinExistence type="predicted"/>
<sequence>MNSKMSKDQLSVNQLIRKSPNDVHRWLNSLKTTDIKKMDFNFLLLADISKQNMLKSNAVEWGYVALRIYEILSEISDRYEEKNYYKKSSMYCRVTSILTFGHKQNDILLDSNIIKDWLFEDLQGSVEELRKLALEWKKLDISIIRYLKELKIKLGMIHQLIEANELKSSKEIQKWQEIYQLLP</sequence>
<reference evidence="2" key="1">
    <citation type="journal article" date="2019" name="Int. J. Syst. Evol. Microbiol.">
        <title>The Global Catalogue of Microorganisms (GCM) 10K type strain sequencing project: providing services to taxonomists for standard genome sequencing and annotation.</title>
        <authorList>
            <consortium name="The Broad Institute Genomics Platform"/>
            <consortium name="The Broad Institute Genome Sequencing Center for Infectious Disease"/>
            <person name="Wu L."/>
            <person name="Ma J."/>
        </authorList>
    </citation>
    <scope>NUCLEOTIDE SEQUENCE [LARGE SCALE GENOMIC DNA]</scope>
    <source>
        <strain evidence="2">JCM 18326</strain>
    </source>
</reference>
<gene>
    <name evidence="1" type="ORF">GCM10023331_30430</name>
</gene>
<evidence type="ECO:0000313" key="2">
    <source>
        <dbReference type="Proteomes" id="UP001500298"/>
    </source>
</evidence>
<keyword evidence="2" id="KW-1185">Reference proteome</keyword>
<evidence type="ECO:0000313" key="1">
    <source>
        <dbReference type="EMBL" id="GAA4843362.1"/>
    </source>
</evidence>
<name>A0ABP9DJ75_9BACT</name>
<organism evidence="1 2">
    <name type="scientific">Algivirga pacifica</name>
    <dbReference type="NCBI Taxonomy" id="1162670"/>
    <lineage>
        <taxon>Bacteria</taxon>
        <taxon>Pseudomonadati</taxon>
        <taxon>Bacteroidota</taxon>
        <taxon>Cytophagia</taxon>
        <taxon>Cytophagales</taxon>
        <taxon>Flammeovirgaceae</taxon>
        <taxon>Algivirga</taxon>
    </lineage>
</organism>
<dbReference type="Proteomes" id="UP001500298">
    <property type="component" value="Unassembled WGS sequence"/>
</dbReference>
<comment type="caution">
    <text evidence="1">The sequence shown here is derived from an EMBL/GenBank/DDBJ whole genome shotgun (WGS) entry which is preliminary data.</text>
</comment>
<protein>
    <submittedName>
        <fullName evidence="1">Uncharacterized protein</fullName>
    </submittedName>
</protein>